<evidence type="ECO:0000313" key="8">
    <source>
        <dbReference type="EMBL" id="MBD3867322.1"/>
    </source>
</evidence>
<dbReference type="PROSITE" id="PS00150">
    <property type="entry name" value="ACYLPHOSPHATASE_1"/>
    <property type="match status" value="1"/>
</dbReference>
<dbReference type="SUPFAM" id="SSF54975">
    <property type="entry name" value="Acylphosphatase/BLUF domain-like"/>
    <property type="match status" value="1"/>
</dbReference>
<dbReference type="InterPro" id="IPR036046">
    <property type="entry name" value="Acylphosphatase-like_dom_sf"/>
</dbReference>
<feature type="active site" evidence="4">
    <location>
        <position position="37"/>
    </location>
</feature>
<dbReference type="PANTHER" id="PTHR47268">
    <property type="entry name" value="ACYLPHOSPHATASE"/>
    <property type="match status" value="1"/>
</dbReference>
<evidence type="ECO:0000256" key="3">
    <source>
        <dbReference type="ARBA" id="ARBA00047645"/>
    </source>
</evidence>
<dbReference type="AlphaFoldDB" id="A0A8J6XYU5"/>
<proteinExistence type="inferred from homology"/>
<dbReference type="GO" id="GO:0003998">
    <property type="term" value="F:acylphosphatase activity"/>
    <property type="evidence" value="ECO:0007669"/>
    <property type="project" value="UniProtKB-EC"/>
</dbReference>
<dbReference type="PANTHER" id="PTHR47268:SF4">
    <property type="entry name" value="ACYLPHOSPHATASE"/>
    <property type="match status" value="1"/>
</dbReference>
<dbReference type="EC" id="3.6.1.7" evidence="2 4"/>
<evidence type="ECO:0000256" key="1">
    <source>
        <dbReference type="ARBA" id="ARBA00005614"/>
    </source>
</evidence>
<dbReference type="PROSITE" id="PS51160">
    <property type="entry name" value="ACYLPHOSPHATASE_3"/>
    <property type="match status" value="1"/>
</dbReference>
<reference evidence="8 9" key="1">
    <citation type="submission" date="2020-08" db="EMBL/GenBank/DDBJ databases">
        <title>Acidobacteriota in marine sediments use diverse sulfur dissimilation pathways.</title>
        <authorList>
            <person name="Wasmund K."/>
        </authorList>
    </citation>
    <scope>NUCLEOTIDE SEQUENCE [LARGE SCALE GENOMIC DNA]</scope>
    <source>
        <strain evidence="8">MAG AM4</strain>
    </source>
</reference>
<name>A0A8J6XYU5_9BACT</name>
<organism evidence="8 9">
    <name type="scientific">Candidatus Polarisedimenticola svalbardensis</name>
    <dbReference type="NCBI Taxonomy" id="2886004"/>
    <lineage>
        <taxon>Bacteria</taxon>
        <taxon>Pseudomonadati</taxon>
        <taxon>Acidobacteriota</taxon>
        <taxon>Candidatus Polarisedimenticolia</taxon>
        <taxon>Candidatus Polarisedimenticolales</taxon>
        <taxon>Candidatus Polarisedimenticolaceae</taxon>
        <taxon>Candidatus Polarisedimenticola</taxon>
    </lineage>
</organism>
<comment type="caution">
    <text evidence="8">The sequence shown here is derived from an EMBL/GenBank/DDBJ whole genome shotgun (WGS) entry which is preliminary data.</text>
</comment>
<evidence type="ECO:0000256" key="6">
    <source>
        <dbReference type="RuleBase" id="RU004168"/>
    </source>
</evidence>
<dbReference type="PROSITE" id="PS00151">
    <property type="entry name" value="ACYLPHOSPHATASE_2"/>
    <property type="match status" value="1"/>
</dbReference>
<protein>
    <recommendedName>
        <fullName evidence="2 4">Acylphosphatase</fullName>
        <ecNumber evidence="2 4">3.6.1.7</ecNumber>
    </recommendedName>
</protein>
<feature type="active site" evidence="4">
    <location>
        <position position="19"/>
    </location>
</feature>
<dbReference type="InterPro" id="IPR020456">
    <property type="entry name" value="Acylphosphatase"/>
</dbReference>
<feature type="domain" description="Acylphosphatase-like" evidence="7">
    <location>
        <begin position="4"/>
        <end position="91"/>
    </location>
</feature>
<dbReference type="Proteomes" id="UP000648239">
    <property type="component" value="Unassembled WGS sequence"/>
</dbReference>
<comment type="catalytic activity">
    <reaction evidence="3 4 5">
        <text>an acyl phosphate + H2O = a carboxylate + phosphate + H(+)</text>
        <dbReference type="Rhea" id="RHEA:14965"/>
        <dbReference type="ChEBI" id="CHEBI:15377"/>
        <dbReference type="ChEBI" id="CHEBI:15378"/>
        <dbReference type="ChEBI" id="CHEBI:29067"/>
        <dbReference type="ChEBI" id="CHEBI:43474"/>
        <dbReference type="ChEBI" id="CHEBI:59918"/>
        <dbReference type="EC" id="3.6.1.7"/>
    </reaction>
</comment>
<sequence>MIVGKRLVVSGRVQGVGFRYFVLQAAEPLGITGFVRNLRDGTVEIVAEGSPIGVRALAMDVLAGPRHGRVDEVDKTDIPVTGQYAGFEIRY</sequence>
<evidence type="ECO:0000256" key="5">
    <source>
        <dbReference type="RuleBase" id="RU000553"/>
    </source>
</evidence>
<keyword evidence="4 5" id="KW-0378">Hydrolase</keyword>
<dbReference type="Pfam" id="PF00708">
    <property type="entry name" value="Acylphosphatase"/>
    <property type="match status" value="1"/>
</dbReference>
<dbReference type="Gene3D" id="3.30.70.100">
    <property type="match status" value="1"/>
</dbReference>
<evidence type="ECO:0000313" key="9">
    <source>
        <dbReference type="Proteomes" id="UP000648239"/>
    </source>
</evidence>
<accession>A0A8J6XYU5</accession>
<comment type="similarity">
    <text evidence="1 6">Belongs to the acylphosphatase family.</text>
</comment>
<evidence type="ECO:0000256" key="2">
    <source>
        <dbReference type="ARBA" id="ARBA00012150"/>
    </source>
</evidence>
<evidence type="ECO:0000259" key="7">
    <source>
        <dbReference type="PROSITE" id="PS51160"/>
    </source>
</evidence>
<dbReference type="InterPro" id="IPR001792">
    <property type="entry name" value="Acylphosphatase-like_dom"/>
</dbReference>
<evidence type="ECO:0000256" key="4">
    <source>
        <dbReference type="PROSITE-ProRule" id="PRU00520"/>
    </source>
</evidence>
<dbReference type="InterPro" id="IPR017968">
    <property type="entry name" value="Acylphosphatase_CS"/>
</dbReference>
<gene>
    <name evidence="8" type="ORF">IFK94_04270</name>
</gene>
<dbReference type="EMBL" id="JACXWD010000008">
    <property type="protein sequence ID" value="MBD3867322.1"/>
    <property type="molecule type" value="Genomic_DNA"/>
</dbReference>